<evidence type="ECO:0000259" key="7">
    <source>
        <dbReference type="Pfam" id="PF25967"/>
    </source>
</evidence>
<comment type="similarity">
    <text evidence="2">Belongs to the membrane fusion protein (MFP) (TC 8.A.1) family.</text>
</comment>
<dbReference type="NCBIfam" id="TIGR01730">
    <property type="entry name" value="RND_mfp"/>
    <property type="match status" value="1"/>
</dbReference>
<evidence type="ECO:0000259" key="6">
    <source>
        <dbReference type="Pfam" id="PF25954"/>
    </source>
</evidence>
<accession>A0ABW4B0D5</accession>
<dbReference type="Pfam" id="PF25967">
    <property type="entry name" value="RND-MFP_C"/>
    <property type="match status" value="1"/>
</dbReference>
<comment type="subcellular location">
    <subcellularLocation>
        <location evidence="1">Cell envelope</location>
    </subcellularLocation>
</comment>
<dbReference type="EMBL" id="JBHTMN010000009">
    <property type="protein sequence ID" value="MFD1383376.1"/>
    <property type="molecule type" value="Genomic_DNA"/>
</dbReference>
<protein>
    <submittedName>
        <fullName evidence="8">Efflux RND transporter periplasmic adaptor subunit</fullName>
    </submittedName>
</protein>
<dbReference type="SUPFAM" id="SSF111369">
    <property type="entry name" value="HlyD-like secretion proteins"/>
    <property type="match status" value="1"/>
</dbReference>
<dbReference type="RefSeq" id="WP_377366597.1">
    <property type="nucleotide sequence ID" value="NZ_JBHTMN010000009.1"/>
</dbReference>
<evidence type="ECO:0000256" key="4">
    <source>
        <dbReference type="SAM" id="Phobius"/>
    </source>
</evidence>
<dbReference type="Pfam" id="PF25954">
    <property type="entry name" value="Beta-barrel_RND_2"/>
    <property type="match status" value="1"/>
</dbReference>
<dbReference type="Gene3D" id="2.40.30.170">
    <property type="match status" value="1"/>
</dbReference>
<feature type="domain" description="Multidrug resistance protein MdtA-like C-terminal permuted SH3" evidence="7">
    <location>
        <begin position="292"/>
        <end position="356"/>
    </location>
</feature>
<dbReference type="PANTHER" id="PTHR30469">
    <property type="entry name" value="MULTIDRUG RESISTANCE PROTEIN MDTA"/>
    <property type="match status" value="1"/>
</dbReference>
<feature type="transmembrane region" description="Helical" evidence="4">
    <location>
        <begin position="18"/>
        <end position="37"/>
    </location>
</feature>
<dbReference type="Pfam" id="PF25917">
    <property type="entry name" value="BSH_RND"/>
    <property type="match status" value="1"/>
</dbReference>
<name>A0ABW4B0D5_9GAMM</name>
<keyword evidence="4" id="KW-1133">Transmembrane helix</keyword>
<organism evidence="8 9">
    <name type="scientific">Rhodanobacter aciditrophus</name>
    <dbReference type="NCBI Taxonomy" id="1623218"/>
    <lineage>
        <taxon>Bacteria</taxon>
        <taxon>Pseudomonadati</taxon>
        <taxon>Pseudomonadota</taxon>
        <taxon>Gammaproteobacteria</taxon>
        <taxon>Lysobacterales</taxon>
        <taxon>Rhodanobacteraceae</taxon>
        <taxon>Rhodanobacter</taxon>
    </lineage>
</organism>
<evidence type="ECO:0000256" key="1">
    <source>
        <dbReference type="ARBA" id="ARBA00004196"/>
    </source>
</evidence>
<keyword evidence="4" id="KW-0472">Membrane</keyword>
<dbReference type="InterPro" id="IPR006143">
    <property type="entry name" value="RND_pump_MFP"/>
</dbReference>
<keyword evidence="4" id="KW-0812">Transmembrane</keyword>
<dbReference type="Gene3D" id="1.10.287.470">
    <property type="entry name" value="Helix hairpin bin"/>
    <property type="match status" value="1"/>
</dbReference>
<keyword evidence="9" id="KW-1185">Reference proteome</keyword>
<dbReference type="Gene3D" id="2.40.420.20">
    <property type="match status" value="1"/>
</dbReference>
<dbReference type="InterPro" id="IPR058627">
    <property type="entry name" value="MdtA-like_C"/>
</dbReference>
<dbReference type="Proteomes" id="UP001597059">
    <property type="component" value="Unassembled WGS sequence"/>
</dbReference>
<dbReference type="Gene3D" id="2.40.50.100">
    <property type="match status" value="1"/>
</dbReference>
<proteinExistence type="inferred from homology"/>
<evidence type="ECO:0000256" key="3">
    <source>
        <dbReference type="ARBA" id="ARBA00022448"/>
    </source>
</evidence>
<keyword evidence="3" id="KW-0813">Transport</keyword>
<evidence type="ECO:0000256" key="2">
    <source>
        <dbReference type="ARBA" id="ARBA00009477"/>
    </source>
</evidence>
<feature type="domain" description="Multidrug resistance protein MdtA-like barrel-sandwich hybrid" evidence="5">
    <location>
        <begin position="82"/>
        <end position="203"/>
    </location>
</feature>
<dbReference type="InterPro" id="IPR058792">
    <property type="entry name" value="Beta-barrel_RND_2"/>
</dbReference>
<reference evidence="9" key="1">
    <citation type="journal article" date="2019" name="Int. J. Syst. Evol. Microbiol.">
        <title>The Global Catalogue of Microorganisms (GCM) 10K type strain sequencing project: providing services to taxonomists for standard genome sequencing and annotation.</title>
        <authorList>
            <consortium name="The Broad Institute Genomics Platform"/>
            <consortium name="The Broad Institute Genome Sequencing Center for Infectious Disease"/>
            <person name="Wu L."/>
            <person name="Ma J."/>
        </authorList>
    </citation>
    <scope>NUCLEOTIDE SEQUENCE [LARGE SCALE GENOMIC DNA]</scope>
    <source>
        <strain evidence="9">JCM 30774</strain>
    </source>
</reference>
<gene>
    <name evidence="8" type="ORF">ACFQ45_08355</name>
</gene>
<dbReference type="InterPro" id="IPR058625">
    <property type="entry name" value="MdtA-like_BSH"/>
</dbReference>
<dbReference type="PANTHER" id="PTHR30469:SF29">
    <property type="entry name" value="BLR2860 PROTEIN"/>
    <property type="match status" value="1"/>
</dbReference>
<evidence type="ECO:0000313" key="9">
    <source>
        <dbReference type="Proteomes" id="UP001597059"/>
    </source>
</evidence>
<feature type="domain" description="CusB-like beta-barrel" evidence="6">
    <location>
        <begin position="214"/>
        <end position="286"/>
    </location>
</feature>
<evidence type="ECO:0000313" key="8">
    <source>
        <dbReference type="EMBL" id="MFD1383376.1"/>
    </source>
</evidence>
<comment type="caution">
    <text evidence="8">The sequence shown here is derived from an EMBL/GenBank/DDBJ whole genome shotgun (WGS) entry which is preliminary data.</text>
</comment>
<evidence type="ECO:0000259" key="5">
    <source>
        <dbReference type="Pfam" id="PF25917"/>
    </source>
</evidence>
<sequence>MSDQDLKSPLEINQSTPIWIFAVTGLVLAGIFGGMYYMKNYRQAQAPVWQPQSVPVTAMQVRPTDLPITLAAIGTLSAAEQVLLAAETAGRVANIHFKSGDSVEQGAPLITLNDATEQAALNAAKANAKLAKSQLDRSERLAETGVEPLDALQVRRSTYDQSQAEVTRVEAAIRQKKIFAPFAGELGIRQVNLGEYLSLGQHVVSLTALDTLLVTFSVPQQVLAEIKTGAQVKLKTDAYPNRSFTARVNAIEPQVDPETRNIQVQATLDNSDHALRPGMYVNASLSLNTRKQALLVPNTAIQTSAQGYSAVIIRGSDPRKEGNAEIISVQVGKRIGNQMEVTSGLNAGDVIVTVGQNRIQPGAEVAVSELKGTEEY</sequence>